<dbReference type="AlphaFoldDB" id="A0A7V4WUL4"/>
<dbReference type="EMBL" id="DRQG01000019">
    <property type="protein sequence ID" value="HGY54436.1"/>
    <property type="molecule type" value="Genomic_DNA"/>
</dbReference>
<proteinExistence type="predicted"/>
<organism evidence="1">
    <name type="scientific">Caldithrix abyssi</name>
    <dbReference type="NCBI Taxonomy" id="187145"/>
    <lineage>
        <taxon>Bacteria</taxon>
        <taxon>Pseudomonadati</taxon>
        <taxon>Calditrichota</taxon>
        <taxon>Calditrichia</taxon>
        <taxon>Calditrichales</taxon>
        <taxon>Calditrichaceae</taxon>
        <taxon>Caldithrix</taxon>
    </lineage>
</organism>
<dbReference type="Proteomes" id="UP000885779">
    <property type="component" value="Unassembled WGS sequence"/>
</dbReference>
<gene>
    <name evidence="1" type="ORF">ENK44_01915</name>
</gene>
<reference evidence="1" key="1">
    <citation type="journal article" date="2020" name="mSystems">
        <title>Genome- and Community-Level Interaction Insights into Carbon Utilization and Element Cycling Functions of Hydrothermarchaeota in Hydrothermal Sediment.</title>
        <authorList>
            <person name="Zhou Z."/>
            <person name="Liu Y."/>
            <person name="Xu W."/>
            <person name="Pan J."/>
            <person name="Luo Z.H."/>
            <person name="Li M."/>
        </authorList>
    </citation>
    <scope>NUCLEOTIDE SEQUENCE [LARGE SCALE GENOMIC DNA]</scope>
    <source>
        <strain evidence="1">HyVt-577</strain>
    </source>
</reference>
<name>A0A7V4WUL4_CALAY</name>
<accession>A0A7V4WUL4</accession>
<evidence type="ECO:0000313" key="1">
    <source>
        <dbReference type="EMBL" id="HGY54436.1"/>
    </source>
</evidence>
<protein>
    <submittedName>
        <fullName evidence="1">Uncharacterized protein</fullName>
    </submittedName>
</protein>
<comment type="caution">
    <text evidence="1">The sequence shown here is derived from an EMBL/GenBank/DDBJ whole genome shotgun (WGS) entry which is preliminary data.</text>
</comment>
<sequence length="144" mass="16845">MIDQADYRVAKRLAERDFYPFAENIYIDIFKAFSHFPLSLKQLGINGEGETITLMALSAQNCFETDKGDFESLFEDVLKRLKILIGDRHPQDITVDVLLGCVLYFYHPSEIRGRLSSFKADKYLTDKQQYEFELKKKTFHIHII</sequence>